<keyword evidence="4" id="KW-1185">Reference proteome</keyword>
<dbReference type="SUPFAM" id="SSF49503">
    <property type="entry name" value="Cupredoxins"/>
    <property type="match status" value="1"/>
</dbReference>
<gene>
    <name evidence="3" type="ORF">QVD17_31077</name>
</gene>
<dbReference type="Proteomes" id="UP001229421">
    <property type="component" value="Unassembled WGS sequence"/>
</dbReference>
<proteinExistence type="predicted"/>
<dbReference type="GO" id="GO:0009055">
    <property type="term" value="F:electron transfer activity"/>
    <property type="evidence" value="ECO:0007669"/>
    <property type="project" value="InterPro"/>
</dbReference>
<dbReference type="Pfam" id="PF02298">
    <property type="entry name" value="Cu_bind_like"/>
    <property type="match status" value="1"/>
</dbReference>
<evidence type="ECO:0000259" key="2">
    <source>
        <dbReference type="PROSITE" id="PS51485"/>
    </source>
</evidence>
<dbReference type="InterPro" id="IPR003245">
    <property type="entry name" value="Phytocyanin_dom"/>
</dbReference>
<dbReference type="InterPro" id="IPR008972">
    <property type="entry name" value="Cupredoxin"/>
</dbReference>
<accession>A0AAD8K4T8</accession>
<dbReference type="EMBL" id="JAUHHV010000008">
    <property type="protein sequence ID" value="KAK1415298.1"/>
    <property type="molecule type" value="Genomic_DNA"/>
</dbReference>
<dbReference type="InterPro" id="IPR039391">
    <property type="entry name" value="Phytocyanin-like"/>
</dbReference>
<feature type="chain" id="PRO_5041941236" description="Phytocyanin domain-containing protein" evidence="1">
    <location>
        <begin position="20"/>
        <end position="140"/>
    </location>
</feature>
<dbReference type="PANTHER" id="PTHR33021">
    <property type="entry name" value="BLUE COPPER PROTEIN"/>
    <property type="match status" value="1"/>
</dbReference>
<feature type="domain" description="Phytocyanin" evidence="2">
    <location>
        <begin position="25"/>
        <end position="127"/>
    </location>
</feature>
<name>A0AAD8K4T8_TARER</name>
<comment type="caution">
    <text evidence="3">The sequence shown here is derived from an EMBL/GenBank/DDBJ whole genome shotgun (WGS) entry which is preliminary data.</text>
</comment>
<organism evidence="3 4">
    <name type="scientific">Tagetes erecta</name>
    <name type="common">African marigold</name>
    <dbReference type="NCBI Taxonomy" id="13708"/>
    <lineage>
        <taxon>Eukaryota</taxon>
        <taxon>Viridiplantae</taxon>
        <taxon>Streptophyta</taxon>
        <taxon>Embryophyta</taxon>
        <taxon>Tracheophyta</taxon>
        <taxon>Spermatophyta</taxon>
        <taxon>Magnoliopsida</taxon>
        <taxon>eudicotyledons</taxon>
        <taxon>Gunneridae</taxon>
        <taxon>Pentapetalae</taxon>
        <taxon>asterids</taxon>
        <taxon>campanulids</taxon>
        <taxon>Asterales</taxon>
        <taxon>Asteraceae</taxon>
        <taxon>Asteroideae</taxon>
        <taxon>Heliantheae alliance</taxon>
        <taxon>Tageteae</taxon>
        <taxon>Tagetes</taxon>
    </lineage>
</organism>
<sequence>MANKHLCIIILAATIVAQATWIQATDHLVGDEPLGWNGNKDYQAWADSKKFLQMDTLGFFYTYGEHNVVVAKDKEAYDKCSTDGAMWVSPPCGGNRITCWTPGPAYIFSSMNQDCQNGMKFFFDVIAASDTLEGKHHMVK</sequence>
<evidence type="ECO:0000313" key="4">
    <source>
        <dbReference type="Proteomes" id="UP001229421"/>
    </source>
</evidence>
<dbReference type="AlphaFoldDB" id="A0AAD8K4T8"/>
<protein>
    <recommendedName>
        <fullName evidence="2">Phytocyanin domain-containing protein</fullName>
    </recommendedName>
</protein>
<feature type="signal peptide" evidence="1">
    <location>
        <begin position="1"/>
        <end position="19"/>
    </location>
</feature>
<evidence type="ECO:0000313" key="3">
    <source>
        <dbReference type="EMBL" id="KAK1415298.1"/>
    </source>
</evidence>
<evidence type="ECO:0000256" key="1">
    <source>
        <dbReference type="SAM" id="SignalP"/>
    </source>
</evidence>
<dbReference type="PANTHER" id="PTHR33021:SF218">
    <property type="entry name" value="CUPREDOXIN SUPERFAMILY PROTEIN"/>
    <property type="match status" value="1"/>
</dbReference>
<dbReference type="GO" id="GO:0005886">
    <property type="term" value="C:plasma membrane"/>
    <property type="evidence" value="ECO:0007669"/>
    <property type="project" value="TreeGrafter"/>
</dbReference>
<dbReference type="PROSITE" id="PS51485">
    <property type="entry name" value="PHYTOCYANIN"/>
    <property type="match status" value="1"/>
</dbReference>
<reference evidence="3" key="1">
    <citation type="journal article" date="2023" name="bioRxiv">
        <title>Improved chromosome-level genome assembly for marigold (Tagetes erecta).</title>
        <authorList>
            <person name="Jiang F."/>
            <person name="Yuan L."/>
            <person name="Wang S."/>
            <person name="Wang H."/>
            <person name="Xu D."/>
            <person name="Wang A."/>
            <person name="Fan W."/>
        </authorList>
    </citation>
    <scope>NUCLEOTIDE SEQUENCE</scope>
    <source>
        <strain evidence="3">WSJ</strain>
        <tissue evidence="3">Leaf</tissue>
    </source>
</reference>
<keyword evidence="1" id="KW-0732">Signal</keyword>
<dbReference type="Gene3D" id="2.60.40.420">
    <property type="entry name" value="Cupredoxins - blue copper proteins"/>
    <property type="match status" value="1"/>
</dbReference>